<dbReference type="RefSeq" id="WP_041056739.1">
    <property type="nucleotide sequence ID" value="NZ_JXRR01000014.1"/>
</dbReference>
<comment type="caution">
    <text evidence="2">The sequence shown here is derived from an EMBL/GenBank/DDBJ whole genome shotgun (WGS) entry which is preliminary data.</text>
</comment>
<dbReference type="AlphaFoldDB" id="A0A0C2VTL0"/>
<keyword evidence="1" id="KW-0472">Membrane</keyword>
<protein>
    <submittedName>
        <fullName evidence="2">Tryptophan transporter</fullName>
    </submittedName>
</protein>
<reference evidence="2 3" key="1">
    <citation type="submission" date="2015-01" db="EMBL/GenBank/DDBJ databases">
        <title>Jeotgalibacillus campisalis genome sequencing.</title>
        <authorList>
            <person name="Goh K.M."/>
            <person name="Chan K.-G."/>
            <person name="Yaakop A.S."/>
            <person name="Ee R."/>
            <person name="Gan H.M."/>
            <person name="Chan C.S."/>
        </authorList>
    </citation>
    <scope>NUCLEOTIDE SEQUENCE [LARGE SCALE GENOMIC DNA]</scope>
    <source>
        <strain evidence="2 3">SF-57</strain>
    </source>
</reference>
<gene>
    <name evidence="2" type="ORF">KR50_15000</name>
</gene>
<keyword evidence="3" id="KW-1185">Reference proteome</keyword>
<name>A0A0C2VTL0_9BACL</name>
<organism evidence="2 3">
    <name type="scientific">Jeotgalibacillus campisalis</name>
    <dbReference type="NCBI Taxonomy" id="220754"/>
    <lineage>
        <taxon>Bacteria</taxon>
        <taxon>Bacillati</taxon>
        <taxon>Bacillota</taxon>
        <taxon>Bacilli</taxon>
        <taxon>Bacillales</taxon>
        <taxon>Caryophanaceae</taxon>
        <taxon>Jeotgalibacillus</taxon>
    </lineage>
</organism>
<evidence type="ECO:0000313" key="2">
    <source>
        <dbReference type="EMBL" id="KIL47333.1"/>
    </source>
</evidence>
<keyword evidence="1" id="KW-1133">Transmembrane helix</keyword>
<feature type="transmembrane region" description="Helical" evidence="1">
    <location>
        <begin position="6"/>
        <end position="23"/>
    </location>
</feature>
<proteinExistence type="predicted"/>
<dbReference type="PATRIC" id="fig|220754.4.peg.1523"/>
<dbReference type="Pfam" id="PF17099">
    <property type="entry name" value="TrpP"/>
    <property type="match status" value="1"/>
</dbReference>
<dbReference type="EMBL" id="JXRR01000014">
    <property type="protein sequence ID" value="KIL47333.1"/>
    <property type="molecule type" value="Genomic_DNA"/>
</dbReference>
<dbReference type="InterPro" id="IPR031360">
    <property type="entry name" value="TrpP"/>
</dbReference>
<feature type="transmembrane region" description="Helical" evidence="1">
    <location>
        <begin position="35"/>
        <end position="61"/>
    </location>
</feature>
<keyword evidence="1" id="KW-0812">Transmembrane</keyword>
<feature type="transmembrane region" description="Helical" evidence="1">
    <location>
        <begin position="104"/>
        <end position="126"/>
    </location>
</feature>
<dbReference type="Proteomes" id="UP000031972">
    <property type="component" value="Unassembled WGS sequence"/>
</dbReference>
<sequence length="172" mass="17728">MNTRTLVALSLFAGIGATLHLLLPGTLSMKPDMSLLMMFLGILLFPGVKNVLLIGIATGLLSGLTTTFPAGFLPNLIDKPISAFVFYGMVLLTAKYSKTVIGAAVLASAGTIISGVIFLGSAAILVGIPAPIMALIVTAVLPATVLNGVLMGVMYPVVQSILKRSSLMQPAT</sequence>
<accession>A0A0C2VTL0</accession>
<feature type="transmembrane region" description="Helical" evidence="1">
    <location>
        <begin position="81"/>
        <end position="97"/>
    </location>
</feature>
<evidence type="ECO:0000256" key="1">
    <source>
        <dbReference type="SAM" id="Phobius"/>
    </source>
</evidence>
<evidence type="ECO:0000313" key="3">
    <source>
        <dbReference type="Proteomes" id="UP000031972"/>
    </source>
</evidence>
<dbReference type="OrthoDB" id="2243651at2"/>
<feature type="transmembrane region" description="Helical" evidence="1">
    <location>
        <begin position="132"/>
        <end position="158"/>
    </location>
</feature>